<name>A0A6J5N504_9CAUD</name>
<gene>
    <name evidence="1" type="ORF">UFOVP608_11</name>
</gene>
<sequence length="83" mass="9872">MIEINEHLARAAACESVTLPAAMWLEVLWELQNRRENELLYIGPFYLKSYDQDSFWLGHESGEGMQVRSHRVLEVFNELWKEF</sequence>
<reference evidence="1" key="1">
    <citation type="submission" date="2020-04" db="EMBL/GenBank/DDBJ databases">
        <authorList>
            <person name="Chiriac C."/>
            <person name="Salcher M."/>
            <person name="Ghai R."/>
            <person name="Kavagutti S V."/>
        </authorList>
    </citation>
    <scope>NUCLEOTIDE SEQUENCE</scope>
</reference>
<dbReference type="EMBL" id="LR796583">
    <property type="protein sequence ID" value="CAB4152350.1"/>
    <property type="molecule type" value="Genomic_DNA"/>
</dbReference>
<evidence type="ECO:0000313" key="1">
    <source>
        <dbReference type="EMBL" id="CAB4152350.1"/>
    </source>
</evidence>
<protein>
    <submittedName>
        <fullName evidence="1">Uncharacterized protein</fullName>
    </submittedName>
</protein>
<organism evidence="1">
    <name type="scientific">uncultured Caudovirales phage</name>
    <dbReference type="NCBI Taxonomy" id="2100421"/>
    <lineage>
        <taxon>Viruses</taxon>
        <taxon>Duplodnaviria</taxon>
        <taxon>Heunggongvirae</taxon>
        <taxon>Uroviricota</taxon>
        <taxon>Caudoviricetes</taxon>
        <taxon>Peduoviridae</taxon>
        <taxon>Maltschvirus</taxon>
        <taxon>Maltschvirus maltsch</taxon>
    </lineage>
</organism>
<proteinExistence type="predicted"/>
<accession>A0A6J5N504</accession>